<dbReference type="Pfam" id="PF07787">
    <property type="entry name" value="TMEM43"/>
    <property type="match status" value="1"/>
</dbReference>
<comment type="similarity">
    <text evidence="4">Belongs to the TMEM43 family.</text>
</comment>
<evidence type="ECO:0000313" key="12">
    <source>
        <dbReference type="Proteomes" id="UP000009136"/>
    </source>
</evidence>
<dbReference type="PANTHER" id="PTHR13416">
    <property type="match status" value="1"/>
</dbReference>
<keyword evidence="9" id="KW-0539">Nucleus</keyword>
<protein>
    <submittedName>
        <fullName evidence="11">Transmembrane protein 43</fullName>
    </submittedName>
</protein>
<comment type="subcellular location">
    <subcellularLocation>
        <location evidence="1">Endomembrane system</location>
        <topology evidence="1">Multi-pass membrane protein</topology>
    </subcellularLocation>
    <subcellularLocation>
        <location evidence="3">Endoplasmic reticulum membrane</location>
    </subcellularLocation>
    <subcellularLocation>
        <location evidence="2">Nucleus envelope</location>
    </subcellularLocation>
</comment>
<evidence type="ECO:0000256" key="5">
    <source>
        <dbReference type="ARBA" id="ARBA00022692"/>
    </source>
</evidence>
<dbReference type="GO" id="GO:0071763">
    <property type="term" value="P:nuclear membrane organization"/>
    <property type="evidence" value="ECO:0007669"/>
    <property type="project" value="Ensembl"/>
</dbReference>
<feature type="transmembrane region" description="Helical" evidence="10">
    <location>
        <begin position="33"/>
        <end position="51"/>
    </location>
</feature>
<accession>A0AAA9S182</accession>
<dbReference type="GO" id="GO:0006813">
    <property type="term" value="P:potassium ion transport"/>
    <property type="evidence" value="ECO:0007669"/>
    <property type="project" value="Ensembl"/>
</dbReference>
<dbReference type="AlphaFoldDB" id="A0AAA9S182"/>
<keyword evidence="12" id="KW-1185">Reference proteome</keyword>
<keyword evidence="8 10" id="KW-0472">Membrane</keyword>
<dbReference type="GO" id="GO:0007613">
    <property type="term" value="P:memory"/>
    <property type="evidence" value="ECO:0007669"/>
    <property type="project" value="Ensembl"/>
</dbReference>
<keyword evidence="6" id="KW-0256">Endoplasmic reticulum</keyword>
<evidence type="ECO:0000256" key="4">
    <source>
        <dbReference type="ARBA" id="ARBA00006627"/>
    </source>
</evidence>
<dbReference type="GO" id="GO:0005637">
    <property type="term" value="C:nuclear inner membrane"/>
    <property type="evidence" value="ECO:0007669"/>
    <property type="project" value="Ensembl"/>
</dbReference>
<feature type="transmembrane region" description="Helical" evidence="10">
    <location>
        <begin position="416"/>
        <end position="436"/>
    </location>
</feature>
<dbReference type="GO" id="GO:0010650">
    <property type="term" value="P:positive regulation of cell communication by electrical coupling"/>
    <property type="evidence" value="ECO:0007669"/>
    <property type="project" value="Ensembl"/>
</dbReference>
<keyword evidence="7 10" id="KW-1133">Transmembrane helix</keyword>
<reference evidence="11" key="1">
    <citation type="submission" date="2018-03" db="EMBL/GenBank/DDBJ databases">
        <title>ARS-UCD1.2.</title>
        <authorList>
            <person name="Rosen B.D."/>
            <person name="Bickhart D.M."/>
            <person name="Koren S."/>
            <person name="Schnabel R.D."/>
            <person name="Hall R."/>
            <person name="Zimin A."/>
            <person name="Dreischer C."/>
            <person name="Schultheiss S."/>
            <person name="Schroeder S.G."/>
            <person name="Elsik C.G."/>
            <person name="Couldrey C."/>
            <person name="Liu G.E."/>
            <person name="Van Tassell C.P."/>
            <person name="Phillippy A.M."/>
            <person name="Smith T.P.L."/>
            <person name="Medrano J.F."/>
        </authorList>
    </citation>
    <scope>NUCLEOTIDE SEQUENCE [LARGE SCALE GENOMIC DNA]</scope>
    <source>
        <strain evidence="11">Hereford</strain>
    </source>
</reference>
<evidence type="ECO:0000256" key="8">
    <source>
        <dbReference type="ARBA" id="ARBA00023136"/>
    </source>
</evidence>
<dbReference type="GO" id="GO:0042802">
    <property type="term" value="F:identical protein binding"/>
    <property type="evidence" value="ECO:0007669"/>
    <property type="project" value="Ensembl"/>
</dbReference>
<sequence>MAANYSSTSNKKDHVRITNKSQPGFLERLSETSGGMFVGLMTFLVSFYLIFTNEGRALKTATSLAEGLSLVVSPSSIHTVAPENEGRLVHVIGALRTSKLLSDPNYGVHLPAVKLRRHVEMYQWVETEESREYTEDGQVKTERKYSYSESRALPAPRSLCLSLASIRLPACWSSEPCSPVYPVRLQELPDTEWRSEIVNSRNFDREIGHKNPSAMAVESFTATAPFVQIGRFFLSAGLIDKVDNFKTLSLSKLEDPHVDIIRRGDYFYHSENPKYPEVGDLRVSFSYAGLSSDDPDLGPAHVVTVIARQRGDQLVPYSTKSGDTLLLLHHGDFSAEEVFRREQKSNSLKTWGLRAAGWAAMFMGLNLMTRILYTLVDWFPVFRDLVNIGVKAFAFCVATSLTLLTVAAGWLFYRPLWALGIAGLALVPIIIARTRVPAKKLE</sequence>
<reference evidence="11" key="2">
    <citation type="submission" date="2025-08" db="UniProtKB">
        <authorList>
            <consortium name="Ensembl"/>
        </authorList>
    </citation>
    <scope>IDENTIFICATION</scope>
    <source>
        <strain evidence="11">Hereford</strain>
    </source>
</reference>
<evidence type="ECO:0000256" key="9">
    <source>
        <dbReference type="ARBA" id="ARBA00023242"/>
    </source>
</evidence>
<dbReference type="GeneTree" id="ENSGT00390000009671"/>
<evidence type="ECO:0000256" key="7">
    <source>
        <dbReference type="ARBA" id="ARBA00022989"/>
    </source>
</evidence>
<dbReference type="Ensembl" id="ENSBTAT00000130766.1">
    <property type="protein sequence ID" value="ENSBTAP00000075847.1"/>
    <property type="gene ID" value="ENSBTAG00000007360.8"/>
</dbReference>
<evidence type="ECO:0000256" key="2">
    <source>
        <dbReference type="ARBA" id="ARBA00004259"/>
    </source>
</evidence>
<dbReference type="Proteomes" id="UP000009136">
    <property type="component" value="Chromosome 22"/>
</dbReference>
<dbReference type="InterPro" id="IPR012430">
    <property type="entry name" value="TMEM43_fam"/>
</dbReference>
<evidence type="ECO:0007829" key="13">
    <source>
        <dbReference type="PeptideAtlas" id="A0AAA9S182"/>
    </source>
</evidence>
<reference evidence="11" key="3">
    <citation type="submission" date="2025-09" db="UniProtKB">
        <authorList>
            <consortium name="Ensembl"/>
        </authorList>
    </citation>
    <scope>IDENTIFICATION</scope>
    <source>
        <strain evidence="11">Hereford</strain>
    </source>
</reference>
<feature type="transmembrane region" description="Helical" evidence="10">
    <location>
        <begin position="392"/>
        <end position="411"/>
    </location>
</feature>
<keyword evidence="5 10" id="KW-0812">Transmembrane</keyword>
<dbReference type="GO" id="GO:0005789">
    <property type="term" value="C:endoplasmic reticulum membrane"/>
    <property type="evidence" value="ECO:0007669"/>
    <property type="project" value="UniProtKB-SubCell"/>
</dbReference>
<evidence type="ECO:0000256" key="1">
    <source>
        <dbReference type="ARBA" id="ARBA00004127"/>
    </source>
</evidence>
<dbReference type="GO" id="GO:0005794">
    <property type="term" value="C:Golgi apparatus"/>
    <property type="evidence" value="ECO:0007669"/>
    <property type="project" value="Ensembl"/>
</dbReference>
<proteinExistence type="evidence at protein level"/>
<evidence type="ECO:0000256" key="10">
    <source>
        <dbReference type="SAM" id="Phobius"/>
    </source>
</evidence>
<evidence type="ECO:0000313" key="11">
    <source>
        <dbReference type="Ensembl" id="ENSBTAP00000075847.1"/>
    </source>
</evidence>
<keyword evidence="13" id="KW-1267">Proteomics identification</keyword>
<dbReference type="PANTHER" id="PTHR13416:SF2">
    <property type="entry name" value="TRANSMEMBRANE PROTEIN 43"/>
    <property type="match status" value="1"/>
</dbReference>
<name>A0AAA9S182_BOVIN</name>
<dbReference type="GO" id="GO:0005788">
    <property type="term" value="C:endoplasmic reticulum lumen"/>
    <property type="evidence" value="ECO:0007669"/>
    <property type="project" value="Ensembl"/>
</dbReference>
<gene>
    <name evidence="11" type="primary">TMEM43</name>
</gene>
<evidence type="ECO:0000256" key="6">
    <source>
        <dbReference type="ARBA" id="ARBA00022824"/>
    </source>
</evidence>
<feature type="transmembrane region" description="Helical" evidence="10">
    <location>
        <begin position="351"/>
        <end position="372"/>
    </location>
</feature>
<evidence type="ECO:0000256" key="3">
    <source>
        <dbReference type="ARBA" id="ARBA00004586"/>
    </source>
</evidence>
<organism evidence="11 12">
    <name type="scientific">Bos taurus</name>
    <name type="common">Bovine</name>
    <dbReference type="NCBI Taxonomy" id="9913"/>
    <lineage>
        <taxon>Eukaryota</taxon>
        <taxon>Metazoa</taxon>
        <taxon>Chordata</taxon>
        <taxon>Craniata</taxon>
        <taxon>Vertebrata</taxon>
        <taxon>Euteleostomi</taxon>
        <taxon>Mammalia</taxon>
        <taxon>Eutheria</taxon>
        <taxon>Laurasiatheria</taxon>
        <taxon>Artiodactyla</taxon>
        <taxon>Ruminantia</taxon>
        <taxon>Pecora</taxon>
        <taxon>Bovidae</taxon>
        <taxon>Bovinae</taxon>
        <taxon>Bos</taxon>
    </lineage>
</organism>